<evidence type="ECO:0008006" key="4">
    <source>
        <dbReference type="Google" id="ProtNLM"/>
    </source>
</evidence>
<gene>
    <name evidence="2" type="ORF">E6C27_scaffold319G002040</name>
</gene>
<reference evidence="2 3" key="1">
    <citation type="submission" date="2019-08" db="EMBL/GenBank/DDBJ databases">
        <title>Draft genome sequences of two oriental melons (Cucumis melo L. var makuwa).</title>
        <authorList>
            <person name="Kwon S.-Y."/>
        </authorList>
    </citation>
    <scope>NUCLEOTIDE SEQUENCE [LARGE SCALE GENOMIC DNA]</scope>
    <source>
        <strain evidence="3">cv. SW 3</strain>
        <tissue evidence="2">Leaf</tissue>
    </source>
</reference>
<name>A0A5A7UJJ1_CUCMM</name>
<accession>A0A5A7UJJ1</accession>
<comment type="caution">
    <text evidence="2">The sequence shown here is derived from an EMBL/GenBank/DDBJ whole genome shotgun (WGS) entry which is preliminary data.</text>
</comment>
<organism evidence="2 3">
    <name type="scientific">Cucumis melo var. makuwa</name>
    <name type="common">Oriental melon</name>
    <dbReference type="NCBI Taxonomy" id="1194695"/>
    <lineage>
        <taxon>Eukaryota</taxon>
        <taxon>Viridiplantae</taxon>
        <taxon>Streptophyta</taxon>
        <taxon>Embryophyta</taxon>
        <taxon>Tracheophyta</taxon>
        <taxon>Spermatophyta</taxon>
        <taxon>Magnoliopsida</taxon>
        <taxon>eudicotyledons</taxon>
        <taxon>Gunneridae</taxon>
        <taxon>Pentapetalae</taxon>
        <taxon>rosids</taxon>
        <taxon>fabids</taxon>
        <taxon>Cucurbitales</taxon>
        <taxon>Cucurbitaceae</taxon>
        <taxon>Benincaseae</taxon>
        <taxon>Cucumis</taxon>
    </lineage>
</organism>
<feature type="region of interest" description="Disordered" evidence="1">
    <location>
        <begin position="134"/>
        <end position="181"/>
    </location>
</feature>
<protein>
    <recommendedName>
        <fullName evidence="4">Envelope-like protein</fullName>
    </recommendedName>
</protein>
<dbReference type="Proteomes" id="UP000321393">
    <property type="component" value="Unassembled WGS sequence"/>
</dbReference>
<sequence>MHGVRMRGHRVKSTLSRRPNRLPSEKNRVALFDSSSVSLHDENVAGILADNIESEPVVSESHMSEIDSDEKDDVPLASQPSTTNKNLEQTSHSSPVRSLVQSSPPIDVQQSVLDPDLVSQPSENVGENIHENVGEHVEPNDNSAPDGVEPNESVPSTEPEQPHADPKSKVKTTQQSRRMVTTKTGRKKILGIFHMCPLMESHFILKKVCNDGINFPFEFNDPSSSDYQTVHIRGSKFNISPVIINGFLGNTMESSYTLSYPSNDVLTSVLSRGTLSICVYVALGTFLYQICNDDSVDVGLFIYNKLLRHVGTFGVKIPIALPRLFSSLLVYLNTGFLISSDAPGLDPKTLSLRYKLFKGSHVPILECDLKPFRNPRVFDTNYENAKWFFVHCDLAFRIINTLTAESRTLSTFINLLSDRRLEIDLLVRHLKTLIPSSSTIDPAQE</sequence>
<dbReference type="EMBL" id="SSTE01008362">
    <property type="protein sequence ID" value="KAA0056042.1"/>
    <property type="molecule type" value="Genomic_DNA"/>
</dbReference>
<proteinExistence type="predicted"/>
<evidence type="ECO:0000313" key="3">
    <source>
        <dbReference type="Proteomes" id="UP000321393"/>
    </source>
</evidence>
<feature type="compositionally biased region" description="Polar residues" evidence="1">
    <location>
        <begin position="78"/>
        <end position="111"/>
    </location>
</feature>
<feature type="region of interest" description="Disordered" evidence="1">
    <location>
        <begin position="1"/>
        <end position="27"/>
    </location>
</feature>
<feature type="region of interest" description="Disordered" evidence="1">
    <location>
        <begin position="50"/>
        <end position="111"/>
    </location>
</feature>
<evidence type="ECO:0000313" key="2">
    <source>
        <dbReference type="EMBL" id="KAA0056042.1"/>
    </source>
</evidence>
<feature type="compositionally biased region" description="Polar residues" evidence="1">
    <location>
        <begin position="171"/>
        <end position="181"/>
    </location>
</feature>
<dbReference type="AlphaFoldDB" id="A0A5A7UJJ1"/>
<feature type="compositionally biased region" description="Basic residues" evidence="1">
    <location>
        <begin position="1"/>
        <end position="12"/>
    </location>
</feature>
<evidence type="ECO:0000256" key="1">
    <source>
        <dbReference type="SAM" id="MobiDB-lite"/>
    </source>
</evidence>